<evidence type="ECO:0000256" key="4">
    <source>
        <dbReference type="ARBA" id="ARBA00022679"/>
    </source>
</evidence>
<dbReference type="OrthoDB" id="9195at10239"/>
<evidence type="ECO:0000256" key="13">
    <source>
        <dbReference type="ARBA" id="ARBA00023125"/>
    </source>
</evidence>
<keyword evidence="13" id="KW-0238">DNA-binding</keyword>
<evidence type="ECO:0000259" key="14">
    <source>
        <dbReference type="PROSITE" id="PS52020"/>
    </source>
</evidence>
<dbReference type="Proteomes" id="UP000290621">
    <property type="component" value="Segment"/>
</dbReference>
<keyword evidence="6" id="KW-0235">DNA replication</keyword>
<dbReference type="Gene3D" id="3.40.1310.20">
    <property type="match status" value="1"/>
</dbReference>
<dbReference type="InterPro" id="IPR027417">
    <property type="entry name" value="P-loop_NTPase"/>
</dbReference>
<dbReference type="KEGG" id="vg:41700452"/>
<evidence type="ECO:0000256" key="1">
    <source>
        <dbReference type="ARBA" id="ARBA00004147"/>
    </source>
</evidence>
<keyword evidence="16" id="KW-1185">Reference proteome</keyword>
<dbReference type="Pfam" id="PF00799">
    <property type="entry name" value="Gemini_AL1"/>
    <property type="match status" value="1"/>
</dbReference>
<feature type="domain" description="CRESS-DNA virus Rep endonuclease" evidence="14">
    <location>
        <begin position="4"/>
        <end position="108"/>
    </location>
</feature>
<evidence type="ECO:0000256" key="6">
    <source>
        <dbReference type="ARBA" id="ARBA00022705"/>
    </source>
</evidence>
<keyword evidence="12" id="KW-0190">Covalent protein-DNA linkage</keyword>
<keyword evidence="11" id="KW-0378">Hydrolase</keyword>
<protein>
    <recommendedName>
        <fullName evidence="2">Replication-associated protein</fullName>
    </recommendedName>
</protein>
<dbReference type="GO" id="GO:0016779">
    <property type="term" value="F:nucleotidyltransferase activity"/>
    <property type="evidence" value="ECO:0007669"/>
    <property type="project" value="UniProtKB-KW"/>
</dbReference>
<dbReference type="GO" id="GO:0006260">
    <property type="term" value="P:DNA replication"/>
    <property type="evidence" value="ECO:0007669"/>
    <property type="project" value="UniProtKB-KW"/>
</dbReference>
<sequence length="296" mass="34718">MPFRFAARNVFLTYSHQEGGWGVPNMQELFQRLQEIKPTNYVVLSKEQHGDGTDHFHAVLCFKRKLDTVNPRLFDFNGWHPKIESPRSVAASITYVKKDGDFLEVGTEPTNRTFTDLHAKCQEMERAEWEEYCIGEHISFAYCESIYNRTHPRQRGTIYEGEEFNDGELSLALERFSWGFPESQSLILVGPSGCGKTLWAKRNAPRPCLFISHIDRLTEFDERVHKSIIFDDMTFNHYPLQAQIHIVDQYDDRDIHVRYKTAFIPKKTPKVFTCNEEPFCRHETIKRRSKTYNIIN</sequence>
<reference evidence="15 16" key="1">
    <citation type="submission" date="2014-09" db="EMBL/GenBank/DDBJ databases">
        <title>Diverse CRESS DNA viruses recovered from Odonata collected in Arizona and Oklahoma, USA.</title>
        <authorList>
            <person name="Dayaram A."/>
            <person name="Pailes R."/>
            <person name="Potter K."/>
            <person name="Moline A.B."/>
            <person name="Rosenstein D.D."/>
            <person name="Marinov M."/>
            <person name="Varsani A."/>
        </authorList>
    </citation>
    <scope>NUCLEOTIDE SEQUENCE [LARGE SCALE GENOMIC DNA]</scope>
    <source>
        <strain evidence="15">OdasCV-7-US-1706LM1-12</strain>
    </source>
</reference>
<dbReference type="RefSeq" id="YP_009553348.1">
    <property type="nucleotide sequence ID" value="NC_040779.1"/>
</dbReference>
<dbReference type="GO" id="GO:0046872">
    <property type="term" value="F:metal ion binding"/>
    <property type="evidence" value="ECO:0007669"/>
    <property type="project" value="UniProtKB-KW"/>
</dbReference>
<evidence type="ECO:0000256" key="9">
    <source>
        <dbReference type="ARBA" id="ARBA00022741"/>
    </source>
</evidence>
<evidence type="ECO:0000256" key="2">
    <source>
        <dbReference type="ARBA" id="ARBA00014531"/>
    </source>
</evidence>
<dbReference type="InterPro" id="IPR049912">
    <property type="entry name" value="CRESS_DNA_REP"/>
</dbReference>
<name>A0A0B4UHZ3_9VIRU</name>
<evidence type="ECO:0000256" key="12">
    <source>
        <dbReference type="ARBA" id="ARBA00023124"/>
    </source>
</evidence>
<dbReference type="GO" id="GO:0003677">
    <property type="term" value="F:DNA binding"/>
    <property type="evidence" value="ECO:0007669"/>
    <property type="project" value="UniProtKB-KW"/>
</dbReference>
<dbReference type="EMBL" id="KM598390">
    <property type="protein sequence ID" value="AJD07470.1"/>
    <property type="molecule type" value="Genomic_DNA"/>
</dbReference>
<keyword evidence="7" id="KW-0540">Nuclease</keyword>
<keyword evidence="5" id="KW-0548">Nucleotidyltransferase</keyword>
<dbReference type="PROSITE" id="PS52020">
    <property type="entry name" value="CRESS_DNA_REP"/>
    <property type="match status" value="1"/>
</dbReference>
<evidence type="ECO:0000256" key="8">
    <source>
        <dbReference type="ARBA" id="ARBA00022723"/>
    </source>
</evidence>
<evidence type="ECO:0000313" key="16">
    <source>
        <dbReference type="Proteomes" id="UP000290621"/>
    </source>
</evidence>
<evidence type="ECO:0000256" key="5">
    <source>
        <dbReference type="ARBA" id="ARBA00022695"/>
    </source>
</evidence>
<dbReference type="GO" id="GO:0004519">
    <property type="term" value="F:endonuclease activity"/>
    <property type="evidence" value="ECO:0007669"/>
    <property type="project" value="UniProtKB-KW"/>
</dbReference>
<evidence type="ECO:0000256" key="11">
    <source>
        <dbReference type="ARBA" id="ARBA00022801"/>
    </source>
</evidence>
<evidence type="ECO:0000256" key="3">
    <source>
        <dbReference type="ARBA" id="ARBA00022562"/>
    </source>
</evidence>
<dbReference type="GO" id="GO:0016787">
    <property type="term" value="F:hydrolase activity"/>
    <property type="evidence" value="ECO:0007669"/>
    <property type="project" value="UniProtKB-KW"/>
</dbReference>
<keyword evidence="9" id="KW-0547">Nucleotide-binding</keyword>
<dbReference type="GO" id="GO:0042025">
    <property type="term" value="C:host cell nucleus"/>
    <property type="evidence" value="ECO:0007669"/>
    <property type="project" value="UniProtKB-SubCell"/>
</dbReference>
<keyword evidence="10" id="KW-0255">Endonuclease</keyword>
<organism evidence="15 16">
    <name type="scientific">Odonata-associated circular virus-7</name>
    <dbReference type="NCBI Taxonomy" id="1592127"/>
    <lineage>
        <taxon>Viruses</taxon>
        <taxon>Monodnaviria</taxon>
        <taxon>Shotokuvirae</taxon>
        <taxon>Cressdnaviricota</taxon>
        <taxon>Repensiviricetes</taxon>
        <taxon>Geplafuvirales</taxon>
        <taxon>Geplanaviridae</taxon>
        <taxon>Acciovirus</taxon>
        <taxon>Acciovirus quadrimis</taxon>
    </lineage>
</organism>
<dbReference type="GeneID" id="41700452"/>
<evidence type="ECO:0000313" key="15">
    <source>
        <dbReference type="EMBL" id="AJD07470.1"/>
    </source>
</evidence>
<keyword evidence="8" id="KW-0479">Metal-binding</keyword>
<dbReference type="GO" id="GO:0000166">
    <property type="term" value="F:nucleotide binding"/>
    <property type="evidence" value="ECO:0007669"/>
    <property type="project" value="UniProtKB-KW"/>
</dbReference>
<comment type="subcellular location">
    <subcellularLocation>
        <location evidence="1">Host nucleus</location>
    </subcellularLocation>
</comment>
<proteinExistence type="predicted"/>
<accession>A0A0B4UHZ3</accession>
<keyword evidence="4" id="KW-0808">Transferase</keyword>
<dbReference type="SUPFAM" id="SSF55464">
    <property type="entry name" value="Origin of replication-binding domain, RBD-like"/>
    <property type="match status" value="1"/>
</dbReference>
<evidence type="ECO:0000256" key="10">
    <source>
        <dbReference type="ARBA" id="ARBA00022759"/>
    </source>
</evidence>
<dbReference type="SUPFAM" id="SSF52540">
    <property type="entry name" value="P-loop containing nucleoside triphosphate hydrolases"/>
    <property type="match status" value="1"/>
</dbReference>
<keyword evidence="3" id="KW-1048">Host nucleus</keyword>
<evidence type="ECO:0000256" key="7">
    <source>
        <dbReference type="ARBA" id="ARBA00022722"/>
    </source>
</evidence>